<evidence type="ECO:0000313" key="13">
    <source>
        <dbReference type="Proteomes" id="UP000029661"/>
    </source>
</evidence>
<dbReference type="InterPro" id="IPR001905">
    <property type="entry name" value="Ammonium_transpt"/>
</dbReference>
<dbReference type="AlphaFoldDB" id="A0A089ZF16"/>
<feature type="transmembrane region" description="Helical" evidence="8">
    <location>
        <begin position="166"/>
        <end position="188"/>
    </location>
</feature>
<dbReference type="STRING" id="2162.BRM9_0653"/>
<dbReference type="InterPro" id="IPR024041">
    <property type="entry name" value="NH4_transpt_AmtB-like_dom"/>
</dbReference>
<dbReference type="EMBL" id="LN734822">
    <property type="protein sequence ID" value="CEL25352.1"/>
    <property type="molecule type" value="Genomic_DNA"/>
</dbReference>
<keyword evidence="4 8" id="KW-0812">Transmembrane</keyword>
<accession>A0A089ZF16</accession>
<evidence type="ECO:0000256" key="5">
    <source>
        <dbReference type="ARBA" id="ARBA00022989"/>
    </source>
</evidence>
<protein>
    <recommendedName>
        <fullName evidence="8">Ammonium transporter</fullName>
    </recommendedName>
</protein>
<comment type="subcellular location">
    <subcellularLocation>
        <location evidence="8">Cell membrane</location>
        <topology evidence="8">Multi-pass membrane protein</topology>
    </subcellularLocation>
    <subcellularLocation>
        <location evidence="1">Membrane</location>
        <topology evidence="1">Multi-pass membrane protein</topology>
    </subcellularLocation>
</comment>
<dbReference type="KEGG" id="mfi:DSM1535_0625"/>
<organism evidence="10 13">
    <name type="scientific">Methanobacterium formicicum</name>
    <dbReference type="NCBI Taxonomy" id="2162"/>
    <lineage>
        <taxon>Archaea</taxon>
        <taxon>Methanobacteriati</taxon>
        <taxon>Methanobacteriota</taxon>
        <taxon>Methanomada group</taxon>
        <taxon>Methanobacteria</taxon>
        <taxon>Methanobacteriales</taxon>
        <taxon>Methanobacteriaceae</taxon>
        <taxon>Methanobacterium</taxon>
    </lineage>
</organism>
<feature type="transmembrane region" description="Helical" evidence="8">
    <location>
        <begin position="313"/>
        <end position="335"/>
    </location>
</feature>
<dbReference type="Proteomes" id="UP000062768">
    <property type="component" value="Chromosome I"/>
</dbReference>
<dbReference type="GO" id="GO:0008519">
    <property type="term" value="F:ammonium channel activity"/>
    <property type="evidence" value="ECO:0007669"/>
    <property type="project" value="InterPro"/>
</dbReference>
<feature type="transmembrane region" description="Helical" evidence="8">
    <location>
        <begin position="284"/>
        <end position="301"/>
    </location>
</feature>
<evidence type="ECO:0000256" key="4">
    <source>
        <dbReference type="ARBA" id="ARBA00022692"/>
    </source>
</evidence>
<name>A0A089ZF16_METFO</name>
<reference evidence="12" key="2">
    <citation type="submission" date="2014-09" db="EMBL/GenBank/DDBJ databases">
        <authorList>
            <person name="Bishop-Lilly K.A."/>
            <person name="Broomall S.M."/>
            <person name="Chain P.S."/>
            <person name="Chertkov O."/>
            <person name="Coyne S.R."/>
            <person name="Daligault H.E."/>
            <person name="Davenport K.W."/>
            <person name="Erkkila T."/>
            <person name="Frey K.G."/>
            <person name="Gibbons H.S."/>
            <person name="Gu W."/>
            <person name="Jaissle J."/>
            <person name="Johnson S.L."/>
            <person name="Koroleva G.I."/>
            <person name="Ladner J.T."/>
            <person name="Lo C.-C."/>
            <person name="Minogue T.D."/>
            <person name="Munk C."/>
            <person name="Palacios G.F."/>
            <person name="Redden C.L."/>
            <person name="Rosenzweig C.N."/>
            <person name="Scholz M.B."/>
            <person name="Teshima H."/>
            <person name="Xu Y."/>
        </authorList>
    </citation>
    <scope>NUCLEOTIDE SEQUENCE</scope>
    <source>
        <strain evidence="12">Mb9</strain>
    </source>
</reference>
<feature type="transmembrane region" description="Helical" evidence="8">
    <location>
        <begin position="200"/>
        <end position="217"/>
    </location>
</feature>
<evidence type="ECO:0000256" key="7">
    <source>
        <dbReference type="ARBA" id="ARBA00023177"/>
    </source>
</evidence>
<dbReference type="GO" id="GO:0005886">
    <property type="term" value="C:plasma membrane"/>
    <property type="evidence" value="ECO:0007669"/>
    <property type="project" value="UniProtKB-SubCell"/>
</dbReference>
<evidence type="ECO:0000313" key="14">
    <source>
        <dbReference type="Proteomes" id="UP000062768"/>
    </source>
</evidence>
<dbReference type="Pfam" id="PF00909">
    <property type="entry name" value="Ammonium_transp"/>
    <property type="match status" value="1"/>
</dbReference>
<dbReference type="Proteomes" id="UP000029661">
    <property type="component" value="Chromosome"/>
</dbReference>
<dbReference type="EMBL" id="LN515531">
    <property type="protein sequence ID" value="CEA12986.1"/>
    <property type="molecule type" value="Genomic_DNA"/>
</dbReference>
<feature type="transmembrane region" description="Helical" evidence="8">
    <location>
        <begin position="44"/>
        <end position="62"/>
    </location>
</feature>
<keyword evidence="3 8" id="KW-0813">Transport</keyword>
<feature type="transmembrane region" description="Helical" evidence="8">
    <location>
        <begin position="260"/>
        <end position="278"/>
    </location>
</feature>
<evidence type="ECO:0000259" key="9">
    <source>
        <dbReference type="Pfam" id="PF00909"/>
    </source>
</evidence>
<reference evidence="10" key="1">
    <citation type="submission" date="2013-12" db="EMBL/GenBank/DDBJ databases">
        <title>The complete genome sequence of Methanobacterium sp. BRM9.</title>
        <authorList>
            <consortium name="Pastoral Greenhouse Gas Research Consortium"/>
            <person name="Kelly W.J."/>
            <person name="Leahy S.C."/>
            <person name="Perry R."/>
            <person name="Li D."/>
            <person name="Altermann E."/>
            <person name="Lambie S.C."/>
            <person name="Attwood G.T."/>
        </authorList>
    </citation>
    <scope>NUCLEOTIDE SEQUENCE [LARGE SCALE GENOMIC DNA]</scope>
    <source>
        <strain evidence="10">BRM9</strain>
    </source>
</reference>
<feature type="transmembrane region" description="Helical" evidence="8">
    <location>
        <begin position="355"/>
        <end position="377"/>
    </location>
</feature>
<dbReference type="InterPro" id="IPR029020">
    <property type="entry name" value="Ammonium/urea_transptr"/>
</dbReference>
<dbReference type="PATRIC" id="fig|2162.10.peg.1791"/>
<dbReference type="NCBIfam" id="TIGR00836">
    <property type="entry name" value="amt"/>
    <property type="match status" value="1"/>
</dbReference>
<feature type="transmembrane region" description="Helical" evidence="8">
    <location>
        <begin position="229"/>
        <end position="248"/>
    </location>
</feature>
<sequence>MDPILSSGDTAWMLISTALVILMTIPGVALFYGGLIRRENVLNTLFLSFITFSIVSVLWFIYGYDMVFSTDIWGVIGAISNPFFNGVLESGALSSYAPTIPQGLYAVFQMTFAAITVALISGAVVERMKFSAWLAFVPLWLTLVYMPIAHWVWGGGWLFQMGVLDFAGGIVVHLSSGVAALAMVLLVGIRKNAKLLPHHLGYSVIGTGLLWFGWFGFNAGSALGASNLAVSAMIVTNTSAAMGMLAWVLMDKINTGKPTLLGALSGAIAGLATITPAAGYVNVTSALIIGFVSSIICYYAVSHLKPLIGYDDALDVFGIHGMSGIIGTLAVGIFATPLINSAIKGGVIAGNPAQLGIQLLAIVVVGLYSFIVTYIIGMVIDRTIGLRVEEEHEVQGLDINLHEESGYRLS</sequence>
<feature type="transmembrane region" description="Helical" evidence="8">
    <location>
        <begin position="103"/>
        <end position="125"/>
    </location>
</feature>
<dbReference type="InterPro" id="IPR018047">
    <property type="entry name" value="Ammonium_transpt_CS"/>
</dbReference>
<dbReference type="RefSeq" id="WP_048072254.1">
    <property type="nucleotide sequence ID" value="NZ_CP006933.1"/>
</dbReference>
<dbReference type="Gene3D" id="1.10.3430.10">
    <property type="entry name" value="Ammonium transporter AmtB like domains"/>
    <property type="match status" value="1"/>
</dbReference>
<keyword evidence="14" id="KW-1185">Reference proteome</keyword>
<evidence type="ECO:0000313" key="10">
    <source>
        <dbReference type="EMBL" id="AIS31475.1"/>
    </source>
</evidence>
<feature type="transmembrane region" description="Helical" evidence="8">
    <location>
        <begin position="132"/>
        <end position="154"/>
    </location>
</feature>
<gene>
    <name evidence="10" type="primary">amt1</name>
    <name evidence="10" type="ORF">BRM9_0653</name>
    <name evidence="11" type="ORF">DSM1535_0625</name>
    <name evidence="12" type="ORF">MB9_1717</name>
</gene>
<proteinExistence type="inferred from homology"/>
<evidence type="ECO:0000313" key="12">
    <source>
        <dbReference type="EMBL" id="CEL25352.1"/>
    </source>
</evidence>
<dbReference type="GeneID" id="26739952"/>
<evidence type="ECO:0000313" key="11">
    <source>
        <dbReference type="EMBL" id="CEA12986.1"/>
    </source>
</evidence>
<dbReference type="EMBL" id="CP006933">
    <property type="protein sequence ID" value="AIS31475.1"/>
    <property type="molecule type" value="Genomic_DNA"/>
</dbReference>
<evidence type="ECO:0000256" key="2">
    <source>
        <dbReference type="ARBA" id="ARBA00005887"/>
    </source>
</evidence>
<keyword evidence="7 8" id="KW-0924">Ammonia transport</keyword>
<dbReference type="OrthoDB" id="10960at2157"/>
<dbReference type="PROSITE" id="PS01219">
    <property type="entry name" value="AMMONIUM_TRANSP"/>
    <property type="match status" value="1"/>
</dbReference>
<keyword evidence="5 8" id="KW-1133">Transmembrane helix</keyword>
<dbReference type="KEGG" id="mfc:BRM9_0653"/>
<evidence type="ECO:0000256" key="6">
    <source>
        <dbReference type="ARBA" id="ARBA00023136"/>
    </source>
</evidence>
<comment type="similarity">
    <text evidence="2 8">Belongs to the ammonia transporter channel (TC 1.A.11.2) family.</text>
</comment>
<evidence type="ECO:0000256" key="3">
    <source>
        <dbReference type="ARBA" id="ARBA00022448"/>
    </source>
</evidence>
<dbReference type="SUPFAM" id="SSF111352">
    <property type="entry name" value="Ammonium transporter"/>
    <property type="match status" value="1"/>
</dbReference>
<evidence type="ECO:0000256" key="8">
    <source>
        <dbReference type="RuleBase" id="RU362002"/>
    </source>
</evidence>
<keyword evidence="6 8" id="KW-0472">Membrane</keyword>
<feature type="transmembrane region" description="Helical" evidence="8">
    <location>
        <begin position="12"/>
        <end position="32"/>
    </location>
</feature>
<dbReference type="PANTHER" id="PTHR43029:SF21">
    <property type="entry name" value="AMMONIUM TRANSPORTER 1"/>
    <property type="match status" value="1"/>
</dbReference>
<evidence type="ECO:0000256" key="1">
    <source>
        <dbReference type="ARBA" id="ARBA00004141"/>
    </source>
</evidence>
<feature type="domain" description="Ammonium transporter AmtB-like" evidence="9">
    <location>
        <begin position="11"/>
        <end position="407"/>
    </location>
</feature>
<dbReference type="PANTHER" id="PTHR43029">
    <property type="entry name" value="AMMONIUM TRANSPORTER MEP2"/>
    <property type="match status" value="1"/>
</dbReference>